<name>A0ABV3DMY1_9ACTN</name>
<comment type="caution">
    <text evidence="5">The sequence shown here is derived from an EMBL/GenBank/DDBJ whole genome shotgun (WGS) entry which is preliminary data.</text>
</comment>
<evidence type="ECO:0000256" key="1">
    <source>
        <dbReference type="ARBA" id="ARBA00022679"/>
    </source>
</evidence>
<dbReference type="InterPro" id="IPR011611">
    <property type="entry name" value="PfkB_dom"/>
</dbReference>
<dbReference type="Pfam" id="PF00294">
    <property type="entry name" value="PfkB"/>
    <property type="match status" value="1"/>
</dbReference>
<protein>
    <submittedName>
        <fullName evidence="5">Carbohydrate kinase</fullName>
    </submittedName>
</protein>
<dbReference type="InterPro" id="IPR011991">
    <property type="entry name" value="ArsR-like_HTH"/>
</dbReference>
<dbReference type="Gene3D" id="3.40.1190.20">
    <property type="match status" value="1"/>
</dbReference>
<dbReference type="CDD" id="cd01941">
    <property type="entry name" value="YeiC_kinase_like"/>
    <property type="match status" value="1"/>
</dbReference>
<dbReference type="Gene3D" id="1.10.10.10">
    <property type="entry name" value="Winged helix-like DNA-binding domain superfamily/Winged helix DNA-binding domain"/>
    <property type="match status" value="1"/>
</dbReference>
<feature type="region of interest" description="Disordered" evidence="3">
    <location>
        <begin position="363"/>
        <end position="398"/>
    </location>
</feature>
<proteinExistence type="predicted"/>
<sequence>MALTDREREIVDLLRGDPRLSPGEIAGRLGTTRAAVNVHLSNLTRKGVVLGRGYILSEEPSVVVVGGANLDIKARSAATAILGTSNPGSGSMAAGGVGRNIAENLARLGTPTYLIAAVGVDATGERLLADTAAAGVRLDHMHRSRHPTGTYTAVLDAGGELVLAVADMTATEHLLPEHLSPLRELLAHAGLLVLDGNLTAATASHALDLGQAAGVPTLMEPVSVPKAATLAPLIAADRPLYAVTPNREELTALTGLPTGSDGELLAATGNLHERGVSHVWVRLGARGSLLSSLDEGHVFVPALPAGVKDVTGAGDAMLAAFAHALLAGHPVRSAVEHGTAAAALTIESAHTVRPDLSPRLLAQALAERGGSGRPGDPRASAAPTGTPRSSTPRSSTPN</sequence>
<dbReference type="PROSITE" id="PS00584">
    <property type="entry name" value="PFKB_KINASES_2"/>
    <property type="match status" value="1"/>
</dbReference>
<evidence type="ECO:0000256" key="2">
    <source>
        <dbReference type="ARBA" id="ARBA00022777"/>
    </source>
</evidence>
<evidence type="ECO:0000313" key="6">
    <source>
        <dbReference type="Proteomes" id="UP001551482"/>
    </source>
</evidence>
<keyword evidence="1" id="KW-0808">Transferase</keyword>
<dbReference type="GO" id="GO:0016301">
    <property type="term" value="F:kinase activity"/>
    <property type="evidence" value="ECO:0007669"/>
    <property type="project" value="UniProtKB-KW"/>
</dbReference>
<evidence type="ECO:0000313" key="5">
    <source>
        <dbReference type="EMBL" id="MEU8137111.1"/>
    </source>
</evidence>
<dbReference type="InterPro" id="IPR036388">
    <property type="entry name" value="WH-like_DNA-bd_sf"/>
</dbReference>
<reference evidence="5 6" key="1">
    <citation type="submission" date="2024-06" db="EMBL/GenBank/DDBJ databases">
        <title>The Natural Products Discovery Center: Release of the First 8490 Sequenced Strains for Exploring Actinobacteria Biosynthetic Diversity.</title>
        <authorList>
            <person name="Kalkreuter E."/>
            <person name="Kautsar S.A."/>
            <person name="Yang D."/>
            <person name="Bader C.D."/>
            <person name="Teijaro C.N."/>
            <person name="Fluegel L."/>
            <person name="Davis C.M."/>
            <person name="Simpson J.R."/>
            <person name="Lauterbach L."/>
            <person name="Steele A.D."/>
            <person name="Gui C."/>
            <person name="Meng S."/>
            <person name="Li G."/>
            <person name="Viehrig K."/>
            <person name="Ye F."/>
            <person name="Su P."/>
            <person name="Kiefer A.F."/>
            <person name="Nichols A."/>
            <person name="Cepeda A.J."/>
            <person name="Yan W."/>
            <person name="Fan B."/>
            <person name="Jiang Y."/>
            <person name="Adhikari A."/>
            <person name="Zheng C.-J."/>
            <person name="Schuster L."/>
            <person name="Cowan T.M."/>
            <person name="Smanski M.J."/>
            <person name="Chevrette M.G."/>
            <person name="De Carvalho L.P.S."/>
            <person name="Shen B."/>
        </authorList>
    </citation>
    <scope>NUCLEOTIDE SEQUENCE [LARGE SCALE GENOMIC DNA]</scope>
    <source>
        <strain evidence="5 6">NPDC048946</strain>
    </source>
</reference>
<feature type="compositionally biased region" description="Low complexity" evidence="3">
    <location>
        <begin position="379"/>
        <end position="398"/>
    </location>
</feature>
<dbReference type="RefSeq" id="WP_358358525.1">
    <property type="nucleotide sequence ID" value="NZ_JBEZFP010000079.1"/>
</dbReference>
<dbReference type="EMBL" id="JBEZFP010000079">
    <property type="protein sequence ID" value="MEU8137111.1"/>
    <property type="molecule type" value="Genomic_DNA"/>
</dbReference>
<feature type="domain" description="Carbohydrate kinase PfkB" evidence="4">
    <location>
        <begin position="61"/>
        <end position="352"/>
    </location>
</feature>
<dbReference type="InterPro" id="IPR029056">
    <property type="entry name" value="Ribokinase-like"/>
</dbReference>
<keyword evidence="2 5" id="KW-0418">Kinase</keyword>
<dbReference type="CDD" id="cd00090">
    <property type="entry name" value="HTH_ARSR"/>
    <property type="match status" value="1"/>
</dbReference>
<dbReference type="Proteomes" id="UP001551482">
    <property type="component" value="Unassembled WGS sequence"/>
</dbReference>
<dbReference type="InterPro" id="IPR036390">
    <property type="entry name" value="WH_DNA-bd_sf"/>
</dbReference>
<dbReference type="Pfam" id="PF13412">
    <property type="entry name" value="HTH_24"/>
    <property type="match status" value="1"/>
</dbReference>
<keyword evidence="6" id="KW-1185">Reference proteome</keyword>
<dbReference type="PROSITE" id="PS00583">
    <property type="entry name" value="PFKB_KINASES_1"/>
    <property type="match status" value="1"/>
</dbReference>
<dbReference type="InterPro" id="IPR002173">
    <property type="entry name" value="Carboh/pur_kinase_PfkB_CS"/>
</dbReference>
<organism evidence="5 6">
    <name type="scientific">Streptodolium elevatio</name>
    <dbReference type="NCBI Taxonomy" id="3157996"/>
    <lineage>
        <taxon>Bacteria</taxon>
        <taxon>Bacillati</taxon>
        <taxon>Actinomycetota</taxon>
        <taxon>Actinomycetes</taxon>
        <taxon>Kitasatosporales</taxon>
        <taxon>Streptomycetaceae</taxon>
        <taxon>Streptodolium</taxon>
    </lineage>
</organism>
<dbReference type="SUPFAM" id="SSF46785">
    <property type="entry name" value="Winged helix' DNA-binding domain"/>
    <property type="match status" value="1"/>
</dbReference>
<evidence type="ECO:0000256" key="3">
    <source>
        <dbReference type="SAM" id="MobiDB-lite"/>
    </source>
</evidence>
<gene>
    <name evidence="5" type="ORF">AB0C36_26795</name>
</gene>
<accession>A0ABV3DMY1</accession>
<dbReference type="SUPFAM" id="SSF53613">
    <property type="entry name" value="Ribokinase-like"/>
    <property type="match status" value="1"/>
</dbReference>
<dbReference type="PANTHER" id="PTHR10584:SF166">
    <property type="entry name" value="RIBOKINASE"/>
    <property type="match status" value="1"/>
</dbReference>
<evidence type="ECO:0000259" key="4">
    <source>
        <dbReference type="Pfam" id="PF00294"/>
    </source>
</evidence>
<dbReference type="PANTHER" id="PTHR10584">
    <property type="entry name" value="SUGAR KINASE"/>
    <property type="match status" value="1"/>
</dbReference>